<organism evidence="3 4">
    <name type="scientific">Cyberlindnera jadinii (strain ATCC 18201 / CBS 1600 / BCRC 20928 / JCM 3617 / NBRC 0987 / NRRL Y-1542)</name>
    <name type="common">Torula yeast</name>
    <name type="synonym">Candida utilis</name>
    <dbReference type="NCBI Taxonomy" id="983966"/>
    <lineage>
        <taxon>Eukaryota</taxon>
        <taxon>Fungi</taxon>
        <taxon>Dikarya</taxon>
        <taxon>Ascomycota</taxon>
        <taxon>Saccharomycotina</taxon>
        <taxon>Saccharomycetes</taxon>
        <taxon>Phaffomycetales</taxon>
        <taxon>Phaffomycetaceae</taxon>
        <taxon>Cyberlindnera</taxon>
    </lineage>
</organism>
<evidence type="ECO:0008006" key="5">
    <source>
        <dbReference type="Google" id="ProtNLM"/>
    </source>
</evidence>
<name>A0A1E4RYQ1_CYBJN</name>
<evidence type="ECO:0000256" key="1">
    <source>
        <dbReference type="SAM" id="MobiDB-lite"/>
    </source>
</evidence>
<dbReference type="GO" id="GO:0006654">
    <property type="term" value="P:phosphatidic acid biosynthetic process"/>
    <property type="evidence" value="ECO:0007669"/>
    <property type="project" value="TreeGrafter"/>
</dbReference>
<dbReference type="InterPro" id="IPR037997">
    <property type="entry name" value="Dgk1-like"/>
</dbReference>
<sequence>MSTSALPSQSARRRVAERGANEKTVEESGLAAPSTSSSSRSDDALFDTAEGDKSVPTSADSLAVPVANDYVGPLVKRPNSPSLGNDFLTAHHVFGDYIRKHEIPRKVFHSSIGFITLYLWTQGVQINLFPKYFHVAFIVITLLDLIRFYSKTFNYMYCQVVGFLMREKEVHGFNGVIWYILGLDFAFSFTTKDIAVLSVLLLSWSDTAASTCGRAWGHLTPKIARNKSLAGSMAAFAIGVISSYILYGYIVPTYSQFNAPGSILWTPETSYLNIHTMSILAGFIAALSEGIDLFNWDDNFTIPVLSSIFFYIVIYIFRK</sequence>
<dbReference type="GO" id="GO:0005789">
    <property type="term" value="C:endoplasmic reticulum membrane"/>
    <property type="evidence" value="ECO:0007669"/>
    <property type="project" value="TreeGrafter"/>
</dbReference>
<feature type="transmembrane region" description="Helical" evidence="2">
    <location>
        <begin position="132"/>
        <end position="149"/>
    </location>
</feature>
<dbReference type="STRING" id="983966.A0A1E4RYQ1"/>
<feature type="transmembrane region" description="Helical" evidence="2">
    <location>
        <begin position="107"/>
        <end position="126"/>
    </location>
</feature>
<dbReference type="OMA" id="TKHEVPR"/>
<proteinExistence type="predicted"/>
<reference evidence="3 4" key="1">
    <citation type="journal article" date="2016" name="Proc. Natl. Acad. Sci. U.S.A.">
        <title>Comparative genomics of biotechnologically important yeasts.</title>
        <authorList>
            <person name="Riley R."/>
            <person name="Haridas S."/>
            <person name="Wolfe K.H."/>
            <person name="Lopes M.R."/>
            <person name="Hittinger C.T."/>
            <person name="Goeker M."/>
            <person name="Salamov A.A."/>
            <person name="Wisecaver J.H."/>
            <person name="Long T.M."/>
            <person name="Calvey C.H."/>
            <person name="Aerts A.L."/>
            <person name="Barry K.W."/>
            <person name="Choi C."/>
            <person name="Clum A."/>
            <person name="Coughlan A.Y."/>
            <person name="Deshpande S."/>
            <person name="Douglass A.P."/>
            <person name="Hanson S.J."/>
            <person name="Klenk H.-P."/>
            <person name="LaButti K.M."/>
            <person name="Lapidus A."/>
            <person name="Lindquist E.A."/>
            <person name="Lipzen A.M."/>
            <person name="Meier-Kolthoff J.P."/>
            <person name="Ohm R.A."/>
            <person name="Otillar R.P."/>
            <person name="Pangilinan J.L."/>
            <person name="Peng Y."/>
            <person name="Rokas A."/>
            <person name="Rosa C.A."/>
            <person name="Scheuner C."/>
            <person name="Sibirny A.A."/>
            <person name="Slot J.C."/>
            <person name="Stielow J.B."/>
            <person name="Sun H."/>
            <person name="Kurtzman C.P."/>
            <person name="Blackwell M."/>
            <person name="Grigoriev I.V."/>
            <person name="Jeffries T.W."/>
        </authorList>
    </citation>
    <scope>NUCLEOTIDE SEQUENCE [LARGE SCALE GENOMIC DNA]</scope>
    <source>
        <strain evidence="4">ATCC 18201 / CBS 1600 / BCRC 20928 / JCM 3617 / NBRC 0987 / NRRL Y-1542</strain>
    </source>
</reference>
<evidence type="ECO:0000313" key="4">
    <source>
        <dbReference type="Proteomes" id="UP000094389"/>
    </source>
</evidence>
<keyword evidence="2" id="KW-0472">Membrane</keyword>
<dbReference type="GO" id="GO:0004143">
    <property type="term" value="F:ATP-dependent diacylglycerol kinase activity"/>
    <property type="evidence" value="ECO:0007669"/>
    <property type="project" value="InterPro"/>
</dbReference>
<dbReference type="AlphaFoldDB" id="A0A1E4RYQ1"/>
<gene>
    <name evidence="3" type="ORF">CYBJADRAFT_168692</name>
</gene>
<evidence type="ECO:0000256" key="2">
    <source>
        <dbReference type="SAM" id="Phobius"/>
    </source>
</evidence>
<dbReference type="RefSeq" id="XP_020069427.1">
    <property type="nucleotide sequence ID" value="XM_020215466.1"/>
</dbReference>
<feature type="transmembrane region" description="Helical" evidence="2">
    <location>
        <begin position="170"/>
        <end position="189"/>
    </location>
</feature>
<accession>A0A1E4RYQ1</accession>
<feature type="region of interest" description="Disordered" evidence="1">
    <location>
        <begin position="1"/>
        <end position="57"/>
    </location>
</feature>
<feature type="transmembrane region" description="Helical" evidence="2">
    <location>
        <begin position="229"/>
        <end position="250"/>
    </location>
</feature>
<dbReference type="EMBL" id="KV453935">
    <property type="protein sequence ID" value="ODV72388.1"/>
    <property type="molecule type" value="Genomic_DNA"/>
</dbReference>
<feature type="transmembrane region" description="Helical" evidence="2">
    <location>
        <begin position="300"/>
        <end position="317"/>
    </location>
</feature>
<keyword evidence="2" id="KW-0812">Transmembrane</keyword>
<feature type="compositionally biased region" description="Polar residues" evidence="1">
    <location>
        <begin position="1"/>
        <end position="10"/>
    </location>
</feature>
<dbReference type="Proteomes" id="UP000094389">
    <property type="component" value="Unassembled WGS sequence"/>
</dbReference>
<evidence type="ECO:0000313" key="3">
    <source>
        <dbReference type="EMBL" id="ODV72388.1"/>
    </source>
</evidence>
<keyword evidence="4" id="KW-1185">Reference proteome</keyword>
<feature type="transmembrane region" description="Helical" evidence="2">
    <location>
        <begin position="195"/>
        <end position="217"/>
    </location>
</feature>
<dbReference type="GeneID" id="30989862"/>
<protein>
    <recommendedName>
        <fullName evidence="5">CTP-dependent diacylglycerol kinase 1</fullName>
    </recommendedName>
</protein>
<dbReference type="PANTHER" id="PTHR31303">
    <property type="entry name" value="CTP-DEPENDENT DIACYLGLYCEROL KINASE 1"/>
    <property type="match status" value="1"/>
</dbReference>
<dbReference type="OrthoDB" id="5673at2759"/>
<feature type="compositionally biased region" description="Basic and acidic residues" evidence="1">
    <location>
        <begin position="14"/>
        <end position="26"/>
    </location>
</feature>
<dbReference type="PANTHER" id="PTHR31303:SF1">
    <property type="entry name" value="CTP-DEPENDENT DIACYLGLYCEROL KINASE 1"/>
    <property type="match status" value="1"/>
</dbReference>
<keyword evidence="2" id="KW-1133">Transmembrane helix</keyword>